<keyword evidence="1" id="KW-1133">Transmembrane helix</keyword>
<organism evidence="2 3">
    <name type="scientific">Kribbella italica</name>
    <dbReference type="NCBI Taxonomy" id="1540520"/>
    <lineage>
        <taxon>Bacteria</taxon>
        <taxon>Bacillati</taxon>
        <taxon>Actinomycetota</taxon>
        <taxon>Actinomycetes</taxon>
        <taxon>Propionibacteriales</taxon>
        <taxon>Kribbellaceae</taxon>
        <taxon>Kribbella</taxon>
    </lineage>
</organism>
<proteinExistence type="predicted"/>
<evidence type="ECO:0008006" key="4">
    <source>
        <dbReference type="Google" id="ProtNLM"/>
    </source>
</evidence>
<reference evidence="2 3" key="1">
    <citation type="submission" date="2020-08" db="EMBL/GenBank/DDBJ databases">
        <title>Sequencing the genomes of 1000 actinobacteria strains.</title>
        <authorList>
            <person name="Klenk H.-P."/>
        </authorList>
    </citation>
    <scope>NUCLEOTIDE SEQUENCE [LARGE SCALE GENOMIC DNA]</scope>
    <source>
        <strain evidence="2 3">DSM 28967</strain>
    </source>
</reference>
<dbReference type="AlphaFoldDB" id="A0A7W9JAT6"/>
<protein>
    <recommendedName>
        <fullName evidence="4">DNA-binding protein</fullName>
    </recommendedName>
</protein>
<keyword evidence="3" id="KW-1185">Reference proteome</keyword>
<keyword evidence="1" id="KW-0472">Membrane</keyword>
<keyword evidence="1" id="KW-0812">Transmembrane</keyword>
<accession>A0A7W9JAT6</accession>
<name>A0A7W9JAT6_9ACTN</name>
<gene>
    <name evidence="2" type="ORF">HDA39_005269</name>
</gene>
<evidence type="ECO:0000313" key="2">
    <source>
        <dbReference type="EMBL" id="MBB5838535.1"/>
    </source>
</evidence>
<dbReference type="EMBL" id="JACHMY010000001">
    <property type="protein sequence ID" value="MBB5838535.1"/>
    <property type="molecule type" value="Genomic_DNA"/>
</dbReference>
<evidence type="ECO:0000313" key="3">
    <source>
        <dbReference type="Proteomes" id="UP000549971"/>
    </source>
</evidence>
<sequence length="138" mass="14273">MTPPAARTQDCNRAQATVRLGQARAFLDVAELVGAESDELANPNVSAALAVLAGIVAADAACCAALGQRSRGQDHRQAIQLITEAGDDGRTLARALGRLLDVKDGAHYGMVFVSSQQAKAAIRHAGTLVDGAARALDR</sequence>
<feature type="transmembrane region" description="Helical" evidence="1">
    <location>
        <begin position="47"/>
        <end position="67"/>
    </location>
</feature>
<comment type="caution">
    <text evidence="2">The sequence shown here is derived from an EMBL/GenBank/DDBJ whole genome shotgun (WGS) entry which is preliminary data.</text>
</comment>
<dbReference type="Proteomes" id="UP000549971">
    <property type="component" value="Unassembled WGS sequence"/>
</dbReference>
<evidence type="ECO:0000256" key="1">
    <source>
        <dbReference type="SAM" id="Phobius"/>
    </source>
</evidence>
<dbReference type="RefSeq" id="WP_184799408.1">
    <property type="nucleotide sequence ID" value="NZ_JACHMY010000001.1"/>
</dbReference>